<sequence length="130" mass="14779">MADETNLVKCENCGQEVPKEDAFHEGDQLICEECYLDKHQKIKACDPWGVHSKKVLRERAGQEGTEGLTDLQKRIYELIVSRNGATQTEIVRELEISPNELQNQIAILRHCELLKGQNRDGVVYVVPFDA</sequence>
<dbReference type="AlphaFoldDB" id="A0A117LFA7"/>
<evidence type="ECO:0000313" key="2">
    <source>
        <dbReference type="EMBL" id="KUK97753.1"/>
    </source>
</evidence>
<dbReference type="Proteomes" id="UP000057043">
    <property type="component" value="Unassembled WGS sequence"/>
</dbReference>
<dbReference type="EMBL" id="LGHB01000001">
    <property type="protein sequence ID" value="KUK97753.1"/>
    <property type="molecule type" value="Genomic_DNA"/>
</dbReference>
<dbReference type="Gene3D" id="1.10.10.10">
    <property type="entry name" value="Winged helix-like DNA-binding domain superfamily/Winged helix DNA-binding domain"/>
    <property type="match status" value="1"/>
</dbReference>
<organism evidence="1 4">
    <name type="scientific">Methanothrix harundinacea</name>
    <dbReference type="NCBI Taxonomy" id="301375"/>
    <lineage>
        <taxon>Archaea</taxon>
        <taxon>Methanobacteriati</taxon>
        <taxon>Methanobacteriota</taxon>
        <taxon>Stenosarchaea group</taxon>
        <taxon>Methanomicrobia</taxon>
        <taxon>Methanotrichales</taxon>
        <taxon>Methanotrichaceae</taxon>
        <taxon>Methanothrix</taxon>
    </lineage>
</organism>
<comment type="caution">
    <text evidence="1">The sequence shown here is derived from an EMBL/GenBank/DDBJ whole genome shotgun (WGS) entry which is preliminary data.</text>
</comment>
<protein>
    <submittedName>
        <fullName evidence="1">Uncharacterized protein</fullName>
    </submittedName>
</protein>
<evidence type="ECO:0000313" key="1">
    <source>
        <dbReference type="EMBL" id="KUK44038.1"/>
    </source>
</evidence>
<evidence type="ECO:0000313" key="3">
    <source>
        <dbReference type="Proteomes" id="UP000053961"/>
    </source>
</evidence>
<dbReference type="Proteomes" id="UP000053961">
    <property type="component" value="Unassembled WGS sequence"/>
</dbReference>
<evidence type="ECO:0000313" key="4">
    <source>
        <dbReference type="Proteomes" id="UP000057043"/>
    </source>
</evidence>
<accession>A0A117LFA7</accession>
<dbReference type="SUPFAM" id="SSF46785">
    <property type="entry name" value="Winged helix' DNA-binding domain"/>
    <property type="match status" value="1"/>
</dbReference>
<dbReference type="InterPro" id="IPR036388">
    <property type="entry name" value="WH-like_DNA-bd_sf"/>
</dbReference>
<dbReference type="PATRIC" id="fig|301375.6.peg.1181"/>
<proteinExistence type="predicted"/>
<dbReference type="InterPro" id="IPR036390">
    <property type="entry name" value="WH_DNA-bd_sf"/>
</dbReference>
<gene>
    <name evidence="1" type="ORF">XD72_1617</name>
    <name evidence="2" type="ORF">XE07_0167</name>
</gene>
<reference evidence="3 4" key="2">
    <citation type="journal article" date="2015" name="MBio">
        <title>Genome-Resolved Metagenomic Analysis Reveals Roles for Candidate Phyla and Other Microbial Community Members in Biogeochemical Transformations in Oil Reservoirs.</title>
        <authorList>
            <person name="Hu P."/>
            <person name="Tom L."/>
            <person name="Singh A."/>
            <person name="Thomas B.C."/>
            <person name="Baker B.J."/>
            <person name="Piceno Y.M."/>
            <person name="Andersen G.L."/>
            <person name="Banfield J.F."/>
        </authorList>
    </citation>
    <scope>NUCLEOTIDE SEQUENCE [LARGE SCALE GENOMIC DNA]</scope>
    <source>
        <strain evidence="1">57_489</strain>
    </source>
</reference>
<dbReference type="EMBL" id="LGFT01000037">
    <property type="protein sequence ID" value="KUK44038.1"/>
    <property type="molecule type" value="Genomic_DNA"/>
</dbReference>
<name>A0A117LFA7_9EURY</name>
<reference evidence="2" key="1">
    <citation type="journal article" date="2015" name="MBio">
        <title>Genome-resolved metagenomic analysis reveals roles for candidate phyla and other microbial community members in biogeochemical transformations in oil reservoirs.</title>
        <authorList>
            <person name="Hu P."/>
            <person name="Tom L."/>
            <person name="Singh A."/>
            <person name="Thomas B.C."/>
            <person name="Baker B.J."/>
            <person name="Piceno Y.M."/>
            <person name="Andersen G.L."/>
            <person name="Banfield J.F."/>
        </authorList>
    </citation>
    <scope>NUCLEOTIDE SEQUENCE [LARGE SCALE GENOMIC DNA]</scope>
    <source>
        <strain evidence="2">56_747</strain>
    </source>
</reference>